<evidence type="ECO:0000313" key="2">
    <source>
        <dbReference type="EMBL" id="GES25835.1"/>
    </source>
</evidence>
<dbReference type="EMBL" id="BLAF01000074">
    <property type="protein sequence ID" value="GES25835.1"/>
    <property type="molecule type" value="Genomic_DNA"/>
</dbReference>
<proteinExistence type="predicted"/>
<comment type="caution">
    <text evidence="2">The sequence shown here is derived from an EMBL/GenBank/DDBJ whole genome shotgun (WGS) entry which is preliminary data.</text>
</comment>
<name>A0A5M3XXE8_9ACTN</name>
<sequence length="130" mass="14712">MDPREAARRFARTWQIGWTTQGTALLAALYADTCVHRSMPFRPVHQGKTELTEYLAWSFATEEIVRVRFGEPLVDGRTAAVEFLVHANEDGQPVTLAGCVFVTFDDEGLVTESRDYWHTAEGHVELTMPR</sequence>
<evidence type="ECO:0000259" key="1">
    <source>
        <dbReference type="Pfam" id="PF12680"/>
    </source>
</evidence>
<dbReference type="Pfam" id="PF12680">
    <property type="entry name" value="SnoaL_2"/>
    <property type="match status" value="1"/>
</dbReference>
<keyword evidence="3" id="KW-1185">Reference proteome</keyword>
<organism evidence="2 3">
    <name type="scientific">Acrocarpospora pleiomorpha</name>
    <dbReference type="NCBI Taxonomy" id="90975"/>
    <lineage>
        <taxon>Bacteria</taxon>
        <taxon>Bacillati</taxon>
        <taxon>Actinomycetota</taxon>
        <taxon>Actinomycetes</taxon>
        <taxon>Streptosporangiales</taxon>
        <taxon>Streptosporangiaceae</taxon>
        <taxon>Acrocarpospora</taxon>
    </lineage>
</organism>
<gene>
    <name evidence="2" type="ORF">Aple_087340</name>
</gene>
<dbReference type="Proteomes" id="UP000377595">
    <property type="component" value="Unassembled WGS sequence"/>
</dbReference>
<reference evidence="2 3" key="1">
    <citation type="submission" date="2019-10" db="EMBL/GenBank/DDBJ databases">
        <title>Whole genome shotgun sequence of Acrocarpospora pleiomorpha NBRC 16267.</title>
        <authorList>
            <person name="Ichikawa N."/>
            <person name="Kimura A."/>
            <person name="Kitahashi Y."/>
            <person name="Komaki H."/>
            <person name="Oguchi A."/>
        </authorList>
    </citation>
    <scope>NUCLEOTIDE SEQUENCE [LARGE SCALE GENOMIC DNA]</scope>
    <source>
        <strain evidence="2 3">NBRC 16267</strain>
    </source>
</reference>
<dbReference type="OrthoDB" id="4942966at2"/>
<accession>A0A5M3XXE8</accession>
<dbReference type="RefSeq" id="WP_155350574.1">
    <property type="nucleotide sequence ID" value="NZ_BAAAHM010000031.1"/>
</dbReference>
<evidence type="ECO:0000313" key="3">
    <source>
        <dbReference type="Proteomes" id="UP000377595"/>
    </source>
</evidence>
<protein>
    <recommendedName>
        <fullName evidence="1">SnoaL-like domain-containing protein</fullName>
    </recommendedName>
</protein>
<dbReference type="AlphaFoldDB" id="A0A5M3XXE8"/>
<dbReference type="InterPro" id="IPR037401">
    <property type="entry name" value="SnoaL-like"/>
</dbReference>
<feature type="domain" description="SnoaL-like" evidence="1">
    <location>
        <begin position="17"/>
        <end position="112"/>
    </location>
</feature>
<dbReference type="Gene3D" id="3.10.450.50">
    <property type="match status" value="1"/>
</dbReference>
<dbReference type="SUPFAM" id="SSF54427">
    <property type="entry name" value="NTF2-like"/>
    <property type="match status" value="1"/>
</dbReference>
<dbReference type="InterPro" id="IPR032710">
    <property type="entry name" value="NTF2-like_dom_sf"/>
</dbReference>